<dbReference type="EMBL" id="BPLQ01006032">
    <property type="protein sequence ID" value="GIY19320.1"/>
    <property type="molecule type" value="Genomic_DNA"/>
</dbReference>
<reference evidence="2 3" key="1">
    <citation type="submission" date="2021-06" db="EMBL/GenBank/DDBJ databases">
        <title>Caerostris darwini draft genome.</title>
        <authorList>
            <person name="Kono N."/>
            <person name="Arakawa K."/>
        </authorList>
    </citation>
    <scope>NUCLEOTIDE SEQUENCE [LARGE SCALE GENOMIC DNA]</scope>
</reference>
<evidence type="ECO:0000313" key="3">
    <source>
        <dbReference type="Proteomes" id="UP001054837"/>
    </source>
</evidence>
<proteinExistence type="predicted"/>
<keyword evidence="3" id="KW-1185">Reference proteome</keyword>
<dbReference type="AlphaFoldDB" id="A0AAV4RC93"/>
<evidence type="ECO:0000259" key="1">
    <source>
        <dbReference type="PROSITE" id="PS00028"/>
    </source>
</evidence>
<dbReference type="PROSITE" id="PS00028">
    <property type="entry name" value="ZINC_FINGER_C2H2_1"/>
    <property type="match status" value="1"/>
</dbReference>
<organism evidence="2 3">
    <name type="scientific">Caerostris darwini</name>
    <dbReference type="NCBI Taxonomy" id="1538125"/>
    <lineage>
        <taxon>Eukaryota</taxon>
        <taxon>Metazoa</taxon>
        <taxon>Ecdysozoa</taxon>
        <taxon>Arthropoda</taxon>
        <taxon>Chelicerata</taxon>
        <taxon>Arachnida</taxon>
        <taxon>Araneae</taxon>
        <taxon>Araneomorphae</taxon>
        <taxon>Entelegynae</taxon>
        <taxon>Araneoidea</taxon>
        <taxon>Araneidae</taxon>
        <taxon>Caerostris</taxon>
    </lineage>
</organism>
<evidence type="ECO:0000313" key="2">
    <source>
        <dbReference type="EMBL" id="GIY19320.1"/>
    </source>
</evidence>
<dbReference type="InterPro" id="IPR013087">
    <property type="entry name" value="Znf_C2H2_type"/>
</dbReference>
<comment type="caution">
    <text evidence="2">The sequence shown here is derived from an EMBL/GenBank/DDBJ whole genome shotgun (WGS) entry which is preliminary data.</text>
</comment>
<dbReference type="Proteomes" id="UP001054837">
    <property type="component" value="Unassembled WGS sequence"/>
</dbReference>
<sequence length="613" mass="70853">MAEAHKNTHKNYNDYVEKEKRRITKQKQAVEIEVKPTNIIYDNCCYCFKGFCNTRFLVKHILRRHCDKVVELHKNALILTNSGNTCLSSQDLFQFLKTEFTDLKVEVENLKKVITNKETHKSLETKPMKNMNHSIPDDTNNVKSDSAKFEISKTNANFSAVQVSLTDFQSVQAQINELFQMFGEIIASRDNMEKSMVFNEEKIYKKLKNELLSEFRSMFVTYQKKNSAEYEEYFRSMKGEIRRLEKLVELNSKKISSQDDLPEIQKYFEERIQNLLASHSLFFSNRGNKIDQNRISNHRNKHSQNRKKKSIYTSNSPCLTKCDALDTNKNEGSHLIIDRRKKHENTLNVDKDPHSSLIQDADKNEDTYSLFVLGNPHLEKQCGKIYEFNSLVENSENFTEDHLNKAKLLVEEKLKCLAIDPNTNKLSCEDYDKKMCVVNSEKIILNKKYKTFYDTHDKVDSYVNEVVKSKLEKTNPKKIRFSDESGLSPIKPDCGLSPKIHSAQKQESSGFLFSSEMLSQDNSIVNKNLDLENLAPIQEADECVSEELHADYHYKRTADSLSDCKYSKEFSPNSLYEFATAGTSADKKSNFSMSQKTVEEISDLSSLESDILE</sequence>
<gene>
    <name evidence="2" type="primary">AVEN_8646_1</name>
    <name evidence="2" type="ORF">CDAR_414201</name>
</gene>
<name>A0AAV4RC93_9ARAC</name>
<dbReference type="Pfam" id="PF25977">
    <property type="entry name" value="DZIP1"/>
    <property type="match status" value="1"/>
</dbReference>
<dbReference type="InterPro" id="IPR058883">
    <property type="entry name" value="DZIP1_dom"/>
</dbReference>
<accession>A0AAV4RC93</accession>
<feature type="domain" description="C2H2-type" evidence="1">
    <location>
        <begin position="44"/>
        <end position="65"/>
    </location>
</feature>
<protein>
    <submittedName>
        <fullName evidence="2">C2H2-type domain-containing protein</fullName>
    </submittedName>
</protein>